<organism evidence="6 7">
    <name type="scientific">Colwellia maritima</name>
    <dbReference type="NCBI Taxonomy" id="2912588"/>
    <lineage>
        <taxon>Bacteria</taxon>
        <taxon>Pseudomonadati</taxon>
        <taxon>Pseudomonadota</taxon>
        <taxon>Gammaproteobacteria</taxon>
        <taxon>Alteromonadales</taxon>
        <taxon>Colwelliaceae</taxon>
        <taxon>Colwellia</taxon>
    </lineage>
</organism>
<evidence type="ECO:0000256" key="1">
    <source>
        <dbReference type="ARBA" id="ARBA00009798"/>
    </source>
</evidence>
<dbReference type="Proteomes" id="UP001139646">
    <property type="component" value="Unassembled WGS sequence"/>
</dbReference>
<keyword evidence="3 4" id="KW-0456">Lyase</keyword>
<dbReference type="EMBL" id="JAKKSL010000002">
    <property type="protein sequence ID" value="MCI2284307.1"/>
    <property type="molecule type" value="Genomic_DNA"/>
</dbReference>
<evidence type="ECO:0000256" key="2">
    <source>
        <dbReference type="ARBA" id="ARBA00022917"/>
    </source>
</evidence>
<comment type="similarity">
    <text evidence="1 4">Belongs to the prolyl-tRNA editing family. YbaK/EbsC subfamily.</text>
</comment>
<dbReference type="SUPFAM" id="SSF55826">
    <property type="entry name" value="YbaK/ProRS associated domain"/>
    <property type="match status" value="1"/>
</dbReference>
<evidence type="ECO:0000313" key="6">
    <source>
        <dbReference type="EMBL" id="MCI2284307.1"/>
    </source>
</evidence>
<dbReference type="PANTHER" id="PTHR30411">
    <property type="entry name" value="CYTOPLASMIC PROTEIN"/>
    <property type="match status" value="1"/>
</dbReference>
<gene>
    <name evidence="6" type="primary">ybaK</name>
    <name evidence="6" type="ORF">L3081_14095</name>
</gene>
<protein>
    <recommendedName>
        <fullName evidence="4">Cys-tRNA(Pro)/Cys-tRNA(Cys) deacylase</fullName>
        <ecNumber evidence="4">4.2.-.-</ecNumber>
    </recommendedName>
</protein>
<dbReference type="CDD" id="cd00002">
    <property type="entry name" value="YbaK_deacylase"/>
    <property type="match status" value="1"/>
</dbReference>
<reference evidence="6" key="1">
    <citation type="submission" date="2022-01" db="EMBL/GenBank/DDBJ databases">
        <title>Colwellia maritima, isolated from seawater.</title>
        <authorList>
            <person name="Kristyanto S."/>
            <person name="Jung J."/>
            <person name="Jeon C.O."/>
        </authorList>
    </citation>
    <scope>NUCLEOTIDE SEQUENCE</scope>
    <source>
        <strain evidence="6">MSW7</strain>
    </source>
</reference>
<dbReference type="Pfam" id="PF04073">
    <property type="entry name" value="tRNA_edit"/>
    <property type="match status" value="1"/>
</dbReference>
<dbReference type="Gene3D" id="3.90.960.10">
    <property type="entry name" value="YbaK/aminoacyl-tRNA synthetase-associated domain"/>
    <property type="match status" value="1"/>
</dbReference>
<dbReference type="RefSeq" id="WP_242286750.1">
    <property type="nucleotide sequence ID" value="NZ_JAKKSL010000002.1"/>
</dbReference>
<comment type="caution">
    <text evidence="6">The sequence shown here is derived from an EMBL/GenBank/DDBJ whole genome shotgun (WGS) entry which is preliminary data.</text>
</comment>
<evidence type="ECO:0000256" key="4">
    <source>
        <dbReference type="PIRNR" id="PIRNR006181"/>
    </source>
</evidence>
<dbReference type="InterPro" id="IPR004369">
    <property type="entry name" value="Prolyl-tRNA_editing_YbaK/EbsC"/>
</dbReference>
<evidence type="ECO:0000256" key="3">
    <source>
        <dbReference type="ARBA" id="ARBA00023239"/>
    </source>
</evidence>
<feature type="domain" description="YbaK/aminoacyl-tRNA synthetase-associated" evidence="5">
    <location>
        <begin position="32"/>
        <end position="142"/>
    </location>
</feature>
<sequence>MTPATKLLKQKKIAFELLQYHHDANATSFGLEAVEKLSLEAEQVFKTLVVCCDTDKLAVAIVPVNTMLNLKAMAKALKVKKVKMADAKRVEATTGYVLGGVSPLGQKKRLPTVIDISAESLINIYVSGGKRGLEIVLSPKDLGQLCSATFAPITDEK</sequence>
<name>A0ABS9X3D3_9GAMM</name>
<accession>A0ABS9X3D3</accession>
<dbReference type="NCBIfam" id="TIGR00011">
    <property type="entry name" value="YbaK_EbsC"/>
    <property type="match status" value="1"/>
</dbReference>
<dbReference type="EC" id="4.2.-.-" evidence="4"/>
<evidence type="ECO:0000313" key="7">
    <source>
        <dbReference type="Proteomes" id="UP001139646"/>
    </source>
</evidence>
<proteinExistence type="inferred from homology"/>
<dbReference type="InterPro" id="IPR036754">
    <property type="entry name" value="YbaK/aa-tRNA-synt-asso_dom_sf"/>
</dbReference>
<dbReference type="PANTHER" id="PTHR30411:SF0">
    <property type="entry name" value="CYS-TRNA(PRO)_CYS-TRNA(CYS) DEACYLASE YBAK"/>
    <property type="match status" value="1"/>
</dbReference>
<keyword evidence="2 4" id="KW-0648">Protein biosynthesis</keyword>
<keyword evidence="7" id="KW-1185">Reference proteome</keyword>
<dbReference type="PIRSF" id="PIRSF006181">
    <property type="entry name" value="EbsC_YbaK"/>
    <property type="match status" value="1"/>
</dbReference>
<dbReference type="InterPro" id="IPR007214">
    <property type="entry name" value="YbaK/aa-tRNA-synth-assoc-dom"/>
</dbReference>
<evidence type="ECO:0000259" key="5">
    <source>
        <dbReference type="Pfam" id="PF04073"/>
    </source>
</evidence>